<feature type="region of interest" description="Disordered" evidence="1">
    <location>
        <begin position="63"/>
        <end position="93"/>
    </location>
</feature>
<feature type="compositionally biased region" description="Basic and acidic residues" evidence="1">
    <location>
        <begin position="80"/>
        <end position="90"/>
    </location>
</feature>
<accession>A0A844RL58</accession>
<dbReference type="RefSeq" id="WP_156996313.1">
    <property type="nucleotide sequence ID" value="NZ_CP089333.1"/>
</dbReference>
<evidence type="ECO:0000313" key="3">
    <source>
        <dbReference type="Proteomes" id="UP000436429"/>
    </source>
</evidence>
<evidence type="ECO:0000313" key="2">
    <source>
        <dbReference type="EMBL" id="MVN33309.1"/>
    </source>
</evidence>
<comment type="caution">
    <text evidence="2">The sequence shown here is derived from an EMBL/GenBank/DDBJ whole genome shotgun (WGS) entry which is preliminary data.</text>
</comment>
<dbReference type="EMBL" id="WPOM01000015">
    <property type="protein sequence ID" value="MVN33309.1"/>
    <property type="molecule type" value="Genomic_DNA"/>
</dbReference>
<sequence length="123" mass="13446">MKRASAQEAAAERCRLATLPLLASPHRPDVFPEAFRIAAEAQHAARLGVEAVAGAFEDEAPLFDPAYDDRPNANVAAPRQTERLQRKPEKSPLSMTYAHLCHAETAFSDDAAKRRPIKGLVKS</sequence>
<proteinExistence type="predicted"/>
<dbReference type="Proteomes" id="UP000436429">
    <property type="component" value="Unassembled WGS sequence"/>
</dbReference>
<dbReference type="AlphaFoldDB" id="A0A844RL58"/>
<reference evidence="2 3" key="1">
    <citation type="submission" date="2019-11" db="EMBL/GenBank/DDBJ databases">
        <title>Whole genome shotgun sequencing (WGS) data from Adlercreutzia equolifaciens ResAG-91, Eggerthella lenta MRI-F36, MRI-F37, MRI-F40, ResAG-49, ResAG-88, ResAG-121, ResAG-145, and Gordonibacter sp. ResAG-5, ResAG-26, ResAG-43, ResAG-50, ResAG-59.</title>
        <authorList>
            <person name="Stoll D.A."/>
            <person name="Danylec N."/>
            <person name="Franz C.M.A.P."/>
            <person name="Huch M."/>
        </authorList>
    </citation>
    <scope>NUCLEOTIDE SEQUENCE [LARGE SCALE GENOMIC DNA]</scope>
    <source>
        <strain evidence="2 3">ResAG-88</strain>
    </source>
</reference>
<evidence type="ECO:0000256" key="1">
    <source>
        <dbReference type="SAM" id="MobiDB-lite"/>
    </source>
</evidence>
<protein>
    <submittedName>
        <fullName evidence="2">Uncharacterized protein</fullName>
    </submittedName>
</protein>
<gene>
    <name evidence="2" type="ORF">GO726_09035</name>
</gene>
<name>A0A844RL58_EGGLN</name>
<organism evidence="2 3">
    <name type="scientific">Eggerthella lenta</name>
    <name type="common">Eubacterium lentum</name>
    <dbReference type="NCBI Taxonomy" id="84112"/>
    <lineage>
        <taxon>Bacteria</taxon>
        <taxon>Bacillati</taxon>
        <taxon>Actinomycetota</taxon>
        <taxon>Coriobacteriia</taxon>
        <taxon>Eggerthellales</taxon>
        <taxon>Eggerthellaceae</taxon>
        <taxon>Eggerthella</taxon>
    </lineage>
</organism>